<sequence length="178" mass="19413">MLSSRFARLGVGMLAASTLFPLSACAYARNVTAETPPPPVIELACADSASDAPTGDAKRYSLPDSDGTLWLVPCIRGAYQTAYNVVVAPQHGHARRLLFAQWRDESWTGTADVFDPAFDMQSGVLTDRYKARGVGDCGGARRWQWNGYDFRLLEYRAKSDCDGTNTAFPVIFEAPALP</sequence>
<dbReference type="Pfam" id="PF06674">
    <property type="entry name" value="DUF1176"/>
    <property type="match status" value="1"/>
</dbReference>
<name>U2E6R6_9GAMM</name>
<dbReference type="RefSeq" id="WP_021031545.1">
    <property type="nucleotide sequence ID" value="NZ_AFNV02000009.1"/>
</dbReference>
<proteinExistence type="predicted"/>
<evidence type="ECO:0000313" key="2">
    <source>
        <dbReference type="EMBL" id="ERJ19451.1"/>
    </source>
</evidence>
<feature type="chain" id="PRO_5004625610" evidence="1">
    <location>
        <begin position="29"/>
        <end position="178"/>
    </location>
</feature>
<gene>
    <name evidence="2" type="primary">ypfG</name>
    <name evidence="2" type="ORF">SSPSH_001519</name>
</gene>
<dbReference type="STRING" id="1033802.SSPSH_001519"/>
<comment type="caution">
    <text evidence="2">The sequence shown here is derived from an EMBL/GenBank/DDBJ whole genome shotgun (WGS) entry which is preliminary data.</text>
</comment>
<dbReference type="Proteomes" id="UP000006242">
    <property type="component" value="Unassembled WGS sequence"/>
</dbReference>
<evidence type="ECO:0000313" key="3">
    <source>
        <dbReference type="Proteomes" id="UP000006242"/>
    </source>
</evidence>
<organism evidence="2 3">
    <name type="scientific">Salinisphaera shabanensis E1L3A</name>
    <dbReference type="NCBI Taxonomy" id="1033802"/>
    <lineage>
        <taxon>Bacteria</taxon>
        <taxon>Pseudomonadati</taxon>
        <taxon>Pseudomonadota</taxon>
        <taxon>Gammaproteobacteria</taxon>
        <taxon>Salinisphaerales</taxon>
        <taxon>Salinisphaeraceae</taxon>
        <taxon>Salinisphaera</taxon>
    </lineage>
</organism>
<keyword evidence="1" id="KW-0732">Signal</keyword>
<evidence type="ECO:0000256" key="1">
    <source>
        <dbReference type="SAM" id="SignalP"/>
    </source>
</evidence>
<reference evidence="2 3" key="2">
    <citation type="journal article" date="2013" name="PLoS ONE">
        <title>INDIGO - INtegrated Data Warehouse of MIcrobial GenOmes with Examples from the Red Sea Extremophiles.</title>
        <authorList>
            <person name="Alam I."/>
            <person name="Antunes A."/>
            <person name="Kamau A.A."/>
            <person name="Ba Alawi W."/>
            <person name="Kalkatawi M."/>
            <person name="Stingl U."/>
            <person name="Bajic V.B."/>
        </authorList>
    </citation>
    <scope>NUCLEOTIDE SEQUENCE [LARGE SCALE GENOMIC DNA]</scope>
    <source>
        <strain evidence="2 3">E1L3A</strain>
    </source>
</reference>
<accession>U2E6R6</accession>
<reference evidence="2 3" key="1">
    <citation type="journal article" date="2011" name="J. Bacteriol.">
        <title>Genome sequence of Salinisphaera shabanensis, a gammaproteobacterium from the harsh, variable environment of the brine-seawater interface of the Shaban Deep in the Red Sea.</title>
        <authorList>
            <person name="Antunes A."/>
            <person name="Alam I."/>
            <person name="Bajic V.B."/>
            <person name="Stingl U."/>
        </authorList>
    </citation>
    <scope>NUCLEOTIDE SEQUENCE [LARGE SCALE GENOMIC DNA]</scope>
    <source>
        <strain evidence="2 3">E1L3A</strain>
    </source>
</reference>
<dbReference type="InterPro" id="IPR009560">
    <property type="entry name" value="DUF1176"/>
</dbReference>
<dbReference type="EMBL" id="AFNV02000009">
    <property type="protein sequence ID" value="ERJ19451.1"/>
    <property type="molecule type" value="Genomic_DNA"/>
</dbReference>
<protein>
    <submittedName>
        <fullName evidence="2">Periplasmic protein</fullName>
    </submittedName>
</protein>
<keyword evidence="3" id="KW-1185">Reference proteome</keyword>
<dbReference type="OrthoDB" id="6183301at2"/>
<dbReference type="AlphaFoldDB" id="U2E6R6"/>
<feature type="signal peptide" evidence="1">
    <location>
        <begin position="1"/>
        <end position="28"/>
    </location>
</feature>